<comment type="caution">
    <text evidence="7">The sequence shown here is derived from an EMBL/GenBank/DDBJ whole genome shotgun (WGS) entry which is preliminary data.</text>
</comment>
<dbReference type="SUPFAM" id="SSF103088">
    <property type="entry name" value="OmpA-like"/>
    <property type="match status" value="1"/>
</dbReference>
<dbReference type="InterPro" id="IPR006664">
    <property type="entry name" value="OMP_bac"/>
</dbReference>
<dbReference type="GO" id="GO:0009279">
    <property type="term" value="C:cell outer membrane"/>
    <property type="evidence" value="ECO:0007669"/>
    <property type="project" value="UniProtKB-SubCell"/>
</dbReference>
<gene>
    <name evidence="7" type="ORF">MNODULE_11105</name>
</gene>
<dbReference type="InterPro" id="IPR050330">
    <property type="entry name" value="Bact_OuterMem_StrucFunc"/>
</dbReference>
<dbReference type="Proteomes" id="UP000534783">
    <property type="component" value="Unassembled WGS sequence"/>
</dbReference>
<feature type="region of interest" description="Disordered" evidence="5">
    <location>
        <begin position="89"/>
        <end position="121"/>
    </location>
</feature>
<dbReference type="EMBL" id="VTOW01000002">
    <property type="protein sequence ID" value="NKE71285.1"/>
    <property type="molecule type" value="Genomic_DNA"/>
</dbReference>
<sequence>MEWKMKLSSKNALPIILIGYFSFASPEAGAVEIIKTPYRYPSDMEVAIEAAETFVLCDCKAAPPLAVKPREIPIALKVTEPFHFTLPAPIREEPVQEEGGSAGGGEMREGEPDSTLTAPAGDDSGPAIILFGFNEKRITPEQEKEILKAADRIKKSGGEVNVFGHTCDLGGSDQNDRISRERAERVAAILKERAVTVAEIAGKGSCCPRSTDRRLNRRVEIFVTKNGGDHEK</sequence>
<evidence type="ECO:0000256" key="1">
    <source>
        <dbReference type="ARBA" id="ARBA00004442"/>
    </source>
</evidence>
<evidence type="ECO:0000256" key="5">
    <source>
        <dbReference type="SAM" id="MobiDB-lite"/>
    </source>
</evidence>
<dbReference type="PANTHER" id="PTHR30329">
    <property type="entry name" value="STATOR ELEMENT OF FLAGELLAR MOTOR COMPLEX"/>
    <property type="match status" value="1"/>
</dbReference>
<dbReference type="Gene3D" id="3.30.1330.60">
    <property type="entry name" value="OmpA-like domain"/>
    <property type="match status" value="1"/>
</dbReference>
<proteinExistence type="predicted"/>
<evidence type="ECO:0000313" key="7">
    <source>
        <dbReference type="EMBL" id="NKE71285.1"/>
    </source>
</evidence>
<evidence type="ECO:0000256" key="2">
    <source>
        <dbReference type="ARBA" id="ARBA00023136"/>
    </source>
</evidence>
<feature type="domain" description="OmpA-like" evidence="6">
    <location>
        <begin position="118"/>
        <end position="227"/>
    </location>
</feature>
<dbReference type="Pfam" id="PF00691">
    <property type="entry name" value="OmpA"/>
    <property type="match status" value="1"/>
</dbReference>
<dbReference type="PRINTS" id="PR01021">
    <property type="entry name" value="OMPADOMAIN"/>
</dbReference>
<name>A0A7X6DQ36_9BACT</name>
<dbReference type="CDD" id="cd07185">
    <property type="entry name" value="OmpA_C-like"/>
    <property type="match status" value="1"/>
</dbReference>
<evidence type="ECO:0000256" key="4">
    <source>
        <dbReference type="PROSITE-ProRule" id="PRU00473"/>
    </source>
</evidence>
<protein>
    <submittedName>
        <fullName evidence="7">OmpA family protein</fullName>
    </submittedName>
</protein>
<comment type="subcellular location">
    <subcellularLocation>
        <location evidence="1">Cell outer membrane</location>
    </subcellularLocation>
</comment>
<dbReference type="PANTHER" id="PTHR30329:SF21">
    <property type="entry name" value="LIPOPROTEIN YIAD-RELATED"/>
    <property type="match status" value="1"/>
</dbReference>
<dbReference type="InterPro" id="IPR036737">
    <property type="entry name" value="OmpA-like_sf"/>
</dbReference>
<dbReference type="AlphaFoldDB" id="A0A7X6DQ36"/>
<dbReference type="PROSITE" id="PS51123">
    <property type="entry name" value="OMPA_2"/>
    <property type="match status" value="1"/>
</dbReference>
<keyword evidence="3" id="KW-0998">Cell outer membrane</keyword>
<organism evidence="7 8">
    <name type="scientific">Candidatus Manganitrophus noduliformans</name>
    <dbReference type="NCBI Taxonomy" id="2606439"/>
    <lineage>
        <taxon>Bacteria</taxon>
        <taxon>Pseudomonadati</taxon>
        <taxon>Nitrospirota</taxon>
        <taxon>Nitrospiria</taxon>
        <taxon>Candidatus Troglogloeales</taxon>
        <taxon>Candidatus Manganitrophaceae</taxon>
        <taxon>Candidatus Manganitrophus</taxon>
    </lineage>
</organism>
<dbReference type="InterPro" id="IPR006665">
    <property type="entry name" value="OmpA-like"/>
</dbReference>
<evidence type="ECO:0000313" key="8">
    <source>
        <dbReference type="Proteomes" id="UP000534783"/>
    </source>
</evidence>
<keyword evidence="8" id="KW-1185">Reference proteome</keyword>
<accession>A0A7X6DQ36</accession>
<evidence type="ECO:0000259" key="6">
    <source>
        <dbReference type="PROSITE" id="PS51123"/>
    </source>
</evidence>
<evidence type="ECO:0000256" key="3">
    <source>
        <dbReference type="ARBA" id="ARBA00023237"/>
    </source>
</evidence>
<keyword evidence="2 4" id="KW-0472">Membrane</keyword>
<reference evidence="7 8" key="1">
    <citation type="journal article" date="2020" name="Nature">
        <title>Bacterial chemolithoautotrophy via manganese oxidation.</title>
        <authorList>
            <person name="Yu H."/>
            <person name="Leadbetter J.R."/>
        </authorList>
    </citation>
    <scope>NUCLEOTIDE SEQUENCE [LARGE SCALE GENOMIC DNA]</scope>
    <source>
        <strain evidence="7 8">Mn-1</strain>
    </source>
</reference>